<protein>
    <submittedName>
        <fullName evidence="3">Uncharacterized protein</fullName>
    </submittedName>
</protein>
<comment type="caution">
    <text evidence="3">The sequence shown here is derived from an EMBL/GenBank/DDBJ whole genome shotgun (WGS) entry which is preliminary data.</text>
</comment>
<feature type="region of interest" description="Disordered" evidence="1">
    <location>
        <begin position="192"/>
        <end position="225"/>
    </location>
</feature>
<gene>
    <name evidence="3" type="ORF">CDN99_11460</name>
</gene>
<sequence>MTSTPESARPRVACPPGWRIAGRGGSRAGALLVWLVMVALVIHGASGAVLQILGPLHRHAETPRIAEALDAAIQRSGLVQQLAGMADAVHQWRERVHAQAHFADERSHRARALRAPALIAAGADAQRAMATAHGDTPPHAHSHGLFERHVHAAADASVVAVDGHGGDKGDGLSASLAGLHLPMHLPAAVALPDGNADPRRMPWPRPDASTWRSADLKSLKRPPRA</sequence>
<dbReference type="RefSeq" id="WP_088384990.1">
    <property type="nucleotide sequence ID" value="NZ_NIOF01000004.1"/>
</dbReference>
<accession>A0A246JDX4</accession>
<keyword evidence="2" id="KW-0812">Transmembrane</keyword>
<reference evidence="3 4" key="1">
    <citation type="journal article" date="2008" name="Int. J. Syst. Evol. Microbiol.">
        <title>Description of Roseateles aquatilis sp. nov. and Roseateles terrae sp. nov., in the class Betaproteobacteria, and emended description of the genus Roseateles.</title>
        <authorList>
            <person name="Gomila M."/>
            <person name="Bowien B."/>
            <person name="Falsen E."/>
            <person name="Moore E.R."/>
            <person name="Lalucat J."/>
        </authorList>
    </citation>
    <scope>NUCLEOTIDE SEQUENCE [LARGE SCALE GENOMIC DNA]</scope>
    <source>
        <strain evidence="3 4">CCUG 48205</strain>
    </source>
</reference>
<evidence type="ECO:0000313" key="4">
    <source>
        <dbReference type="Proteomes" id="UP000197468"/>
    </source>
</evidence>
<name>A0A246JDX4_9BURK</name>
<dbReference type="AlphaFoldDB" id="A0A246JDX4"/>
<feature type="transmembrane region" description="Helical" evidence="2">
    <location>
        <begin position="31"/>
        <end position="54"/>
    </location>
</feature>
<keyword evidence="2" id="KW-0472">Membrane</keyword>
<proteinExistence type="predicted"/>
<evidence type="ECO:0000256" key="1">
    <source>
        <dbReference type="SAM" id="MobiDB-lite"/>
    </source>
</evidence>
<organism evidence="3 4">
    <name type="scientific">Roseateles aquatilis</name>
    <dbReference type="NCBI Taxonomy" id="431061"/>
    <lineage>
        <taxon>Bacteria</taxon>
        <taxon>Pseudomonadati</taxon>
        <taxon>Pseudomonadota</taxon>
        <taxon>Betaproteobacteria</taxon>
        <taxon>Burkholderiales</taxon>
        <taxon>Sphaerotilaceae</taxon>
        <taxon>Roseateles</taxon>
    </lineage>
</organism>
<keyword evidence="2" id="KW-1133">Transmembrane helix</keyword>
<dbReference type="EMBL" id="NIOF01000004">
    <property type="protein sequence ID" value="OWQ90784.1"/>
    <property type="molecule type" value="Genomic_DNA"/>
</dbReference>
<evidence type="ECO:0000313" key="3">
    <source>
        <dbReference type="EMBL" id="OWQ90784.1"/>
    </source>
</evidence>
<dbReference type="Proteomes" id="UP000197468">
    <property type="component" value="Unassembled WGS sequence"/>
</dbReference>
<keyword evidence="4" id="KW-1185">Reference proteome</keyword>
<evidence type="ECO:0000256" key="2">
    <source>
        <dbReference type="SAM" id="Phobius"/>
    </source>
</evidence>